<dbReference type="AlphaFoldDB" id="A0A9K3JDV2"/>
<accession>A0A9K3JDV2</accession>
<dbReference type="Proteomes" id="UP000215914">
    <property type="component" value="Unassembled WGS sequence"/>
</dbReference>
<gene>
    <name evidence="1" type="ORF">HanXRQr2_Chr03g0096891</name>
</gene>
<evidence type="ECO:0000313" key="2">
    <source>
        <dbReference type="Proteomes" id="UP000215914"/>
    </source>
</evidence>
<keyword evidence="2" id="KW-1185">Reference proteome</keyword>
<reference evidence="1" key="2">
    <citation type="submission" date="2020-06" db="EMBL/GenBank/DDBJ databases">
        <title>Helianthus annuus Genome sequencing and assembly Release 2.</title>
        <authorList>
            <person name="Gouzy J."/>
            <person name="Langlade N."/>
            <person name="Munos S."/>
        </authorList>
    </citation>
    <scope>NUCLEOTIDE SEQUENCE</scope>
    <source>
        <tissue evidence="1">Leaves</tissue>
    </source>
</reference>
<organism evidence="1 2">
    <name type="scientific">Helianthus annuus</name>
    <name type="common">Common sunflower</name>
    <dbReference type="NCBI Taxonomy" id="4232"/>
    <lineage>
        <taxon>Eukaryota</taxon>
        <taxon>Viridiplantae</taxon>
        <taxon>Streptophyta</taxon>
        <taxon>Embryophyta</taxon>
        <taxon>Tracheophyta</taxon>
        <taxon>Spermatophyta</taxon>
        <taxon>Magnoliopsida</taxon>
        <taxon>eudicotyledons</taxon>
        <taxon>Gunneridae</taxon>
        <taxon>Pentapetalae</taxon>
        <taxon>asterids</taxon>
        <taxon>campanulids</taxon>
        <taxon>Asterales</taxon>
        <taxon>Asteraceae</taxon>
        <taxon>Asteroideae</taxon>
        <taxon>Heliantheae alliance</taxon>
        <taxon>Heliantheae</taxon>
        <taxon>Helianthus</taxon>
    </lineage>
</organism>
<dbReference type="EMBL" id="MNCJ02000318">
    <property type="protein sequence ID" value="KAF5813318.1"/>
    <property type="molecule type" value="Genomic_DNA"/>
</dbReference>
<reference evidence="1" key="1">
    <citation type="journal article" date="2017" name="Nature">
        <title>The sunflower genome provides insights into oil metabolism, flowering and Asterid evolution.</title>
        <authorList>
            <person name="Badouin H."/>
            <person name="Gouzy J."/>
            <person name="Grassa C.J."/>
            <person name="Murat F."/>
            <person name="Staton S.E."/>
            <person name="Cottret L."/>
            <person name="Lelandais-Briere C."/>
            <person name="Owens G.L."/>
            <person name="Carrere S."/>
            <person name="Mayjonade B."/>
            <person name="Legrand L."/>
            <person name="Gill N."/>
            <person name="Kane N.C."/>
            <person name="Bowers J.E."/>
            <person name="Hubner S."/>
            <person name="Bellec A."/>
            <person name="Berard A."/>
            <person name="Berges H."/>
            <person name="Blanchet N."/>
            <person name="Boniface M.C."/>
            <person name="Brunel D."/>
            <person name="Catrice O."/>
            <person name="Chaidir N."/>
            <person name="Claudel C."/>
            <person name="Donnadieu C."/>
            <person name="Faraut T."/>
            <person name="Fievet G."/>
            <person name="Helmstetter N."/>
            <person name="King M."/>
            <person name="Knapp S.J."/>
            <person name="Lai Z."/>
            <person name="Le Paslier M.C."/>
            <person name="Lippi Y."/>
            <person name="Lorenzon L."/>
            <person name="Mandel J.R."/>
            <person name="Marage G."/>
            <person name="Marchand G."/>
            <person name="Marquand E."/>
            <person name="Bret-Mestries E."/>
            <person name="Morien E."/>
            <person name="Nambeesan S."/>
            <person name="Nguyen T."/>
            <person name="Pegot-Espagnet P."/>
            <person name="Pouilly N."/>
            <person name="Raftis F."/>
            <person name="Sallet E."/>
            <person name="Schiex T."/>
            <person name="Thomas J."/>
            <person name="Vandecasteele C."/>
            <person name="Vares D."/>
            <person name="Vear F."/>
            <person name="Vautrin S."/>
            <person name="Crespi M."/>
            <person name="Mangin B."/>
            <person name="Burke J.M."/>
            <person name="Salse J."/>
            <person name="Munos S."/>
            <person name="Vincourt P."/>
            <person name="Rieseberg L.H."/>
            <person name="Langlade N.B."/>
        </authorList>
    </citation>
    <scope>NUCLEOTIDE SEQUENCE</scope>
    <source>
        <tissue evidence="1">Leaves</tissue>
    </source>
</reference>
<comment type="caution">
    <text evidence="1">The sequence shown here is derived from an EMBL/GenBank/DDBJ whole genome shotgun (WGS) entry which is preliminary data.</text>
</comment>
<protein>
    <submittedName>
        <fullName evidence="1">Uncharacterized protein</fullName>
    </submittedName>
</protein>
<name>A0A9K3JDV2_HELAN</name>
<proteinExistence type="predicted"/>
<evidence type="ECO:0000313" key="1">
    <source>
        <dbReference type="EMBL" id="KAF5813318.1"/>
    </source>
</evidence>
<sequence>MERKRYRQRLSEIFRVLDAADGVLQLQHPVTRSMLRRRRPLPNIAPARANRACQSVVVEDPQPMNPEMPSLSADVLAGLIPVDHDRRCRITYQRRSGGYPKQQVDGSGVVAPTMDGESSGNLAVDPAAFVDGGVVLHTPAVVMAPTFHQ</sequence>
<dbReference type="Gramene" id="mRNA:HanXRQr2_Chr03g0096891">
    <property type="protein sequence ID" value="CDS:HanXRQr2_Chr03g0096891.1"/>
    <property type="gene ID" value="HanXRQr2_Chr03g0096891"/>
</dbReference>